<evidence type="ECO:0000256" key="3">
    <source>
        <dbReference type="ARBA" id="ARBA00023163"/>
    </source>
</evidence>
<dbReference type="InterPro" id="IPR011991">
    <property type="entry name" value="ArsR-like_HTH"/>
</dbReference>
<dbReference type="InterPro" id="IPR036388">
    <property type="entry name" value="WH-like_DNA-bd_sf"/>
</dbReference>
<gene>
    <name evidence="5" type="ORF">ACFFFR_11810</name>
</gene>
<keyword evidence="3" id="KW-0804">Transcription</keyword>
<dbReference type="InterPro" id="IPR036390">
    <property type="entry name" value="WH_DNA-bd_sf"/>
</dbReference>
<dbReference type="CDD" id="cd00090">
    <property type="entry name" value="HTH_ARSR"/>
    <property type="match status" value="1"/>
</dbReference>
<dbReference type="InterPro" id="IPR001845">
    <property type="entry name" value="HTH_ArsR_DNA-bd_dom"/>
</dbReference>
<evidence type="ECO:0000313" key="6">
    <source>
        <dbReference type="Proteomes" id="UP001589862"/>
    </source>
</evidence>
<reference evidence="5 6" key="1">
    <citation type="submission" date="2024-09" db="EMBL/GenBank/DDBJ databases">
        <authorList>
            <person name="Sun Q."/>
            <person name="Mori K."/>
        </authorList>
    </citation>
    <scope>NUCLEOTIDE SEQUENCE [LARGE SCALE GENOMIC DNA]</scope>
    <source>
        <strain evidence="5 6">NCAIM B.02604</strain>
    </source>
</reference>
<feature type="domain" description="HTH arsR-type" evidence="4">
    <location>
        <begin position="18"/>
        <end position="99"/>
    </location>
</feature>
<keyword evidence="6" id="KW-1185">Reference proteome</keyword>
<dbReference type="InterPro" id="IPR051081">
    <property type="entry name" value="HTH_MetalResp_TranReg"/>
</dbReference>
<dbReference type="SUPFAM" id="SSF46785">
    <property type="entry name" value="Winged helix' DNA-binding domain"/>
    <property type="match status" value="1"/>
</dbReference>
<evidence type="ECO:0000256" key="2">
    <source>
        <dbReference type="ARBA" id="ARBA00023125"/>
    </source>
</evidence>
<accession>A0ABV6PFA9</accession>
<keyword evidence="2" id="KW-0238">DNA-binding</keyword>
<dbReference type="RefSeq" id="WP_377460706.1">
    <property type="nucleotide sequence ID" value="NZ_JBHLUB010000032.1"/>
</dbReference>
<dbReference type="PANTHER" id="PTHR33154">
    <property type="entry name" value="TRANSCRIPTIONAL REGULATOR, ARSR FAMILY"/>
    <property type="match status" value="1"/>
</dbReference>
<comment type="caution">
    <text evidence="5">The sequence shown here is derived from an EMBL/GenBank/DDBJ whole genome shotgun (WGS) entry which is preliminary data.</text>
</comment>
<dbReference type="PANTHER" id="PTHR33154:SF15">
    <property type="entry name" value="REGULATORY PROTEIN ARSR"/>
    <property type="match status" value="1"/>
</dbReference>
<evidence type="ECO:0000313" key="5">
    <source>
        <dbReference type="EMBL" id="MFC0583052.1"/>
    </source>
</evidence>
<sequence length="204" mass="23195">MTQPEVPPRELVRISDPQAIRALAHEARLAVLEELFSAQTTRTATELATRCGLTPSAMSYHLRALEKYGFVERAASEGDGRERRWKAAGEDIVVKSFGESPAARYTFLDVQINAFRERIRKEMLRRDAEDASGHGPDEDRAPVLTTGLLFLDEDARQEFTDRMFALIEEFEKRAPQEQRSVDGERMYYMVSMVPDLADQPEKAD</sequence>
<proteinExistence type="predicted"/>
<organism evidence="5 6">
    <name type="scientific">Micrococcoides hystricis</name>
    <dbReference type="NCBI Taxonomy" id="1572761"/>
    <lineage>
        <taxon>Bacteria</taxon>
        <taxon>Bacillati</taxon>
        <taxon>Actinomycetota</taxon>
        <taxon>Actinomycetes</taxon>
        <taxon>Micrococcales</taxon>
        <taxon>Micrococcaceae</taxon>
        <taxon>Micrococcoides</taxon>
    </lineage>
</organism>
<dbReference type="SMART" id="SM00418">
    <property type="entry name" value="HTH_ARSR"/>
    <property type="match status" value="1"/>
</dbReference>
<name>A0ABV6PFA9_9MICC</name>
<dbReference type="Proteomes" id="UP001589862">
    <property type="component" value="Unassembled WGS sequence"/>
</dbReference>
<evidence type="ECO:0000259" key="4">
    <source>
        <dbReference type="SMART" id="SM00418"/>
    </source>
</evidence>
<protein>
    <submittedName>
        <fullName evidence="5">ArsR/SmtB family transcription factor</fullName>
    </submittedName>
</protein>
<dbReference type="Gene3D" id="1.10.10.10">
    <property type="entry name" value="Winged helix-like DNA-binding domain superfamily/Winged helix DNA-binding domain"/>
    <property type="match status" value="1"/>
</dbReference>
<evidence type="ECO:0000256" key="1">
    <source>
        <dbReference type="ARBA" id="ARBA00023015"/>
    </source>
</evidence>
<keyword evidence="1" id="KW-0805">Transcription regulation</keyword>
<dbReference type="Pfam" id="PF12840">
    <property type="entry name" value="HTH_20"/>
    <property type="match status" value="1"/>
</dbReference>
<dbReference type="EMBL" id="JBHLUB010000032">
    <property type="protein sequence ID" value="MFC0583052.1"/>
    <property type="molecule type" value="Genomic_DNA"/>
</dbReference>